<keyword evidence="3" id="KW-1185">Reference proteome</keyword>
<organism evidence="2 3">
    <name type="scientific">Ancylobacter vacuolatus</name>
    <dbReference type="NCBI Taxonomy" id="223389"/>
    <lineage>
        <taxon>Bacteria</taxon>
        <taxon>Pseudomonadati</taxon>
        <taxon>Pseudomonadota</taxon>
        <taxon>Alphaproteobacteria</taxon>
        <taxon>Hyphomicrobiales</taxon>
        <taxon>Xanthobacteraceae</taxon>
        <taxon>Ancylobacter</taxon>
    </lineage>
</organism>
<gene>
    <name evidence="2" type="ORF">J2S76_002300</name>
</gene>
<feature type="region of interest" description="Disordered" evidence="1">
    <location>
        <begin position="1"/>
        <end position="32"/>
    </location>
</feature>
<sequence>MSEFDDFVRETMKANQQKRTEKQKAEQDRREVELTRIEQANDELTKLLRPIVNEADAALRPQNGKVELKSDLGRLDGNQLVYPSATITISRLDQGSANSVPDDDCFAQMELSRQEWKWKAVPPALPRPVEIIPRGEKFGPAVRVELKRLIAAFLR</sequence>
<comment type="caution">
    <text evidence="2">The sequence shown here is derived from an EMBL/GenBank/DDBJ whole genome shotgun (WGS) entry which is preliminary data.</text>
</comment>
<protein>
    <submittedName>
        <fullName evidence="2">Uncharacterized protein</fullName>
    </submittedName>
</protein>
<evidence type="ECO:0000313" key="2">
    <source>
        <dbReference type="EMBL" id="MDQ0347873.1"/>
    </source>
</evidence>
<accession>A0ABU0DHH4</accession>
<dbReference type="RefSeq" id="WP_307060577.1">
    <property type="nucleotide sequence ID" value="NZ_JAUSUH010000004.1"/>
</dbReference>
<evidence type="ECO:0000313" key="3">
    <source>
        <dbReference type="Proteomes" id="UP001238467"/>
    </source>
</evidence>
<reference evidence="2 3" key="1">
    <citation type="submission" date="2023-07" db="EMBL/GenBank/DDBJ databases">
        <title>Genomic Encyclopedia of Type Strains, Phase IV (KMG-IV): sequencing the most valuable type-strain genomes for metagenomic binning, comparative biology and taxonomic classification.</title>
        <authorList>
            <person name="Goeker M."/>
        </authorList>
    </citation>
    <scope>NUCLEOTIDE SEQUENCE [LARGE SCALE GENOMIC DNA]</scope>
    <source>
        <strain evidence="2 3">DSM 1277</strain>
    </source>
</reference>
<proteinExistence type="predicted"/>
<evidence type="ECO:0000256" key="1">
    <source>
        <dbReference type="SAM" id="MobiDB-lite"/>
    </source>
</evidence>
<name>A0ABU0DHH4_9HYPH</name>
<dbReference type="EMBL" id="JAUSUH010000004">
    <property type="protein sequence ID" value="MDQ0347873.1"/>
    <property type="molecule type" value="Genomic_DNA"/>
</dbReference>
<dbReference type="Proteomes" id="UP001238467">
    <property type="component" value="Unassembled WGS sequence"/>
</dbReference>